<dbReference type="CDD" id="cd00609">
    <property type="entry name" value="AAT_like"/>
    <property type="match status" value="1"/>
</dbReference>
<keyword evidence="8 12" id="KW-0808">Transferase</keyword>
<evidence type="ECO:0000256" key="1">
    <source>
        <dbReference type="ARBA" id="ARBA00001933"/>
    </source>
</evidence>
<accession>A0A401XJN5</accession>
<dbReference type="Proteomes" id="UP000286715">
    <property type="component" value="Unassembled WGS sequence"/>
</dbReference>
<comment type="pathway">
    <text evidence="3">Lipid metabolism.</text>
</comment>
<organism evidence="14 15">
    <name type="scientific">Thermaurantimonas aggregans</name>
    <dbReference type="NCBI Taxonomy" id="2173829"/>
    <lineage>
        <taxon>Bacteria</taxon>
        <taxon>Pseudomonadati</taxon>
        <taxon>Bacteroidota</taxon>
        <taxon>Flavobacteriia</taxon>
        <taxon>Flavobacteriales</taxon>
        <taxon>Schleiferiaceae</taxon>
        <taxon>Thermaurantimonas</taxon>
    </lineage>
</organism>
<dbReference type="SUPFAM" id="SSF53383">
    <property type="entry name" value="PLP-dependent transferases"/>
    <property type="match status" value="1"/>
</dbReference>
<dbReference type="InterPro" id="IPR001917">
    <property type="entry name" value="Aminotrans_II_pyridoxalP_BS"/>
</dbReference>
<dbReference type="GO" id="GO:0000105">
    <property type="term" value="P:L-histidine biosynthetic process"/>
    <property type="evidence" value="ECO:0007669"/>
    <property type="project" value="UniProtKB-UniRule"/>
</dbReference>
<dbReference type="InterPro" id="IPR015424">
    <property type="entry name" value="PyrdxlP-dep_Trfase"/>
</dbReference>
<comment type="caution">
    <text evidence="14">The sequence shown here is derived from an EMBL/GenBank/DDBJ whole genome shotgun (WGS) entry which is preliminary data.</text>
</comment>
<dbReference type="EMBL" id="BHZE01000005">
    <property type="protein sequence ID" value="GCD77245.1"/>
    <property type="molecule type" value="Genomic_DNA"/>
</dbReference>
<dbReference type="Pfam" id="PF00155">
    <property type="entry name" value="Aminotran_1_2"/>
    <property type="match status" value="1"/>
</dbReference>
<comment type="pathway">
    <text evidence="2 12">Amino-acid biosynthesis; L-histidine biosynthesis; L-histidine from 5-phospho-alpha-D-ribose 1-diphosphate: step 7/9.</text>
</comment>
<dbReference type="NCBIfam" id="TIGR01141">
    <property type="entry name" value="hisC"/>
    <property type="match status" value="1"/>
</dbReference>
<dbReference type="UniPathway" id="UPA00031">
    <property type="reaction ID" value="UER00012"/>
</dbReference>
<keyword evidence="15" id="KW-1185">Reference proteome</keyword>
<keyword evidence="10 12" id="KW-0368">Histidine biosynthesis</keyword>
<comment type="subunit">
    <text evidence="5 12">Homodimer.</text>
</comment>
<reference evidence="14 15" key="1">
    <citation type="submission" date="2018-11" db="EMBL/GenBank/DDBJ databases">
        <title>Schleiferia aggregans sp. nov., a moderately thermophilic heterotrophic bacterium isolated from microbial mats at a terrestrial hot spring.</title>
        <authorList>
            <person name="Iino T."/>
            <person name="Ohkuma M."/>
            <person name="Haruta S."/>
        </authorList>
    </citation>
    <scope>NUCLEOTIDE SEQUENCE [LARGE SCALE GENOMIC DNA]</scope>
    <source>
        <strain evidence="14 15">LA</strain>
    </source>
</reference>
<proteinExistence type="inferred from homology"/>
<sequence>MTFDLDALLRPNIRQLKPYTSARDEFQGRARIYLDANENPFDDSPFHRYPDPHHTDLRQKISSLIDLPADHIFLGSGSDEAIDLLIRAFCTPGEHSILTCPPTYGMYEVQANIHDVGIQQVLLTPEFQLDEPAILQALRPFTRIIFLCSPNNPTGNLLSRTSIKRLLEAFHGIVVVDEAYVDFADQPGLTDLLTTQPNLVLLRTFSKAWGLAGLRVGMALANPSIINVLYRIKLPYNLSQAAQSYLYTALDSHKAINQRINLIRTERRRVAQQLSSLPNVLQVYPSDANFLLVRFIDPQSTYRHLLSNGIVVRDRSRQPLCEGCLRITIGTPAENDQLLQALAEI</sequence>
<dbReference type="InterPro" id="IPR005861">
    <property type="entry name" value="HisP_aminotrans"/>
</dbReference>
<evidence type="ECO:0000256" key="2">
    <source>
        <dbReference type="ARBA" id="ARBA00005011"/>
    </source>
</evidence>
<dbReference type="Gene3D" id="3.90.1150.10">
    <property type="entry name" value="Aspartate Aminotransferase, domain 1"/>
    <property type="match status" value="1"/>
</dbReference>
<evidence type="ECO:0000256" key="6">
    <source>
        <dbReference type="ARBA" id="ARBA00022576"/>
    </source>
</evidence>
<comment type="similarity">
    <text evidence="4 12">Belongs to the class-II pyridoxal-phosphate-dependent aminotransferase family. Histidinol-phosphate aminotransferase subfamily.</text>
</comment>
<dbReference type="InterPro" id="IPR015422">
    <property type="entry name" value="PyrdxlP-dep_Trfase_small"/>
</dbReference>
<evidence type="ECO:0000259" key="13">
    <source>
        <dbReference type="Pfam" id="PF00155"/>
    </source>
</evidence>
<evidence type="ECO:0000313" key="14">
    <source>
        <dbReference type="EMBL" id="GCD77245.1"/>
    </source>
</evidence>
<dbReference type="InterPro" id="IPR015421">
    <property type="entry name" value="PyrdxlP-dep_Trfase_major"/>
</dbReference>
<evidence type="ECO:0000313" key="15">
    <source>
        <dbReference type="Proteomes" id="UP000286715"/>
    </source>
</evidence>
<evidence type="ECO:0000256" key="5">
    <source>
        <dbReference type="ARBA" id="ARBA00011738"/>
    </source>
</evidence>
<evidence type="ECO:0000256" key="12">
    <source>
        <dbReference type="HAMAP-Rule" id="MF_01023"/>
    </source>
</evidence>
<keyword evidence="6 12" id="KW-0032">Aminotransferase</keyword>
<dbReference type="PANTHER" id="PTHR42885">
    <property type="entry name" value="HISTIDINOL-PHOSPHATE AMINOTRANSFERASE-RELATED"/>
    <property type="match status" value="1"/>
</dbReference>
<feature type="modified residue" description="N6-(pyridoxal phosphate)lysine" evidence="12">
    <location>
        <position position="207"/>
    </location>
</feature>
<evidence type="ECO:0000256" key="11">
    <source>
        <dbReference type="ARBA" id="ARBA00047481"/>
    </source>
</evidence>
<evidence type="ECO:0000256" key="10">
    <source>
        <dbReference type="ARBA" id="ARBA00023102"/>
    </source>
</evidence>
<evidence type="ECO:0000256" key="3">
    <source>
        <dbReference type="ARBA" id="ARBA00005189"/>
    </source>
</evidence>
<dbReference type="GO" id="GO:0030170">
    <property type="term" value="F:pyridoxal phosphate binding"/>
    <property type="evidence" value="ECO:0007669"/>
    <property type="project" value="InterPro"/>
</dbReference>
<gene>
    <name evidence="12 14" type="primary">hisC</name>
    <name evidence="14" type="ORF">JCM31826_07270</name>
</gene>
<dbReference type="EC" id="2.6.1.9" evidence="12"/>
<dbReference type="AlphaFoldDB" id="A0A401XJN5"/>
<comment type="catalytic activity">
    <reaction evidence="11 12">
        <text>L-histidinol phosphate + 2-oxoglutarate = 3-(imidazol-4-yl)-2-oxopropyl phosphate + L-glutamate</text>
        <dbReference type="Rhea" id="RHEA:23744"/>
        <dbReference type="ChEBI" id="CHEBI:16810"/>
        <dbReference type="ChEBI" id="CHEBI:29985"/>
        <dbReference type="ChEBI" id="CHEBI:57766"/>
        <dbReference type="ChEBI" id="CHEBI:57980"/>
        <dbReference type="EC" id="2.6.1.9"/>
    </reaction>
</comment>
<evidence type="ECO:0000256" key="8">
    <source>
        <dbReference type="ARBA" id="ARBA00022679"/>
    </source>
</evidence>
<protein>
    <recommendedName>
        <fullName evidence="12">Histidinol-phosphate aminotransferase</fullName>
        <ecNumber evidence="12">2.6.1.9</ecNumber>
    </recommendedName>
    <alternativeName>
        <fullName evidence="12">Imidazole acetol-phosphate transaminase</fullName>
    </alternativeName>
</protein>
<name>A0A401XJN5_9FLAO</name>
<dbReference type="RefSeq" id="WP_124397306.1">
    <property type="nucleotide sequence ID" value="NZ_BHZE01000005.1"/>
</dbReference>
<dbReference type="InterPro" id="IPR004839">
    <property type="entry name" value="Aminotransferase_I/II_large"/>
</dbReference>
<keyword evidence="9 12" id="KW-0663">Pyridoxal phosphate</keyword>
<dbReference type="GO" id="GO:0004400">
    <property type="term" value="F:histidinol-phosphate transaminase activity"/>
    <property type="evidence" value="ECO:0007669"/>
    <property type="project" value="UniProtKB-UniRule"/>
</dbReference>
<evidence type="ECO:0000256" key="9">
    <source>
        <dbReference type="ARBA" id="ARBA00022898"/>
    </source>
</evidence>
<keyword evidence="7 12" id="KW-0028">Amino-acid biosynthesis</keyword>
<dbReference type="HAMAP" id="MF_01023">
    <property type="entry name" value="HisC_aminotrans_2"/>
    <property type="match status" value="1"/>
</dbReference>
<dbReference type="PROSITE" id="PS00599">
    <property type="entry name" value="AA_TRANSFER_CLASS_2"/>
    <property type="match status" value="1"/>
</dbReference>
<feature type="domain" description="Aminotransferase class I/classII large" evidence="13">
    <location>
        <begin position="42"/>
        <end position="342"/>
    </location>
</feature>
<dbReference type="PANTHER" id="PTHR42885:SF2">
    <property type="entry name" value="HISTIDINOL-PHOSPHATE AMINOTRANSFERASE"/>
    <property type="match status" value="1"/>
</dbReference>
<evidence type="ECO:0000256" key="7">
    <source>
        <dbReference type="ARBA" id="ARBA00022605"/>
    </source>
</evidence>
<dbReference type="Gene3D" id="3.40.640.10">
    <property type="entry name" value="Type I PLP-dependent aspartate aminotransferase-like (Major domain)"/>
    <property type="match status" value="1"/>
</dbReference>
<comment type="cofactor">
    <cofactor evidence="1 12">
        <name>pyridoxal 5'-phosphate</name>
        <dbReference type="ChEBI" id="CHEBI:597326"/>
    </cofactor>
</comment>
<dbReference type="OrthoDB" id="9813612at2"/>
<evidence type="ECO:0000256" key="4">
    <source>
        <dbReference type="ARBA" id="ARBA00007970"/>
    </source>
</evidence>